<dbReference type="SUPFAM" id="SSF51735">
    <property type="entry name" value="NAD(P)-binding Rossmann-fold domains"/>
    <property type="match status" value="1"/>
</dbReference>
<feature type="domain" description="Enoyl reductase (ER)" evidence="3">
    <location>
        <begin position="165"/>
        <end position="493"/>
    </location>
</feature>
<dbReference type="SMART" id="SM00829">
    <property type="entry name" value="PKS_ER"/>
    <property type="match status" value="1"/>
</dbReference>
<evidence type="ECO:0000259" key="3">
    <source>
        <dbReference type="SMART" id="SM00829"/>
    </source>
</evidence>
<keyword evidence="1" id="KW-0560">Oxidoreductase</keyword>
<dbReference type="InterPro" id="IPR020843">
    <property type="entry name" value="ER"/>
</dbReference>
<keyword evidence="5" id="KW-1185">Reference proteome</keyword>
<evidence type="ECO:0000256" key="2">
    <source>
        <dbReference type="SAM" id="MobiDB-lite"/>
    </source>
</evidence>
<sequence length="499" mass="54674">MVNSAALPPRSPMRPTGGLPKQKGKMSAFRKVAGKARSASPFKKKFLSAENKAEFPHVTAEDDARVEISQDGERDEFEEGRDMYDPDAGESRTLNTLTRSLSLESGTETEDDGSLLSGYRTIEDSVRDEESLASFDAPKETMPPPEGKVFTKSVVLSSLNDGGNGGDSLVLRAQHRRIMPEKENHAFINVRASSVSPFDVVKCRGVGVTKDMLPYTPGQVVVGTIEALGSEVKLPFQIGDRVVGFVGHGGNARFVSAEAGNLIKASPNIKNSQAACLVEDWMSAYRALRIAKNAFKGAALFGMNVFITDGFSAIGQAAIHLADLEGANIYCCARRSNHTYIQSLSSRMHVYEPRIEAWMPDIMEKMDIVIDNTCVDGYASSWQALNDNGILVCLATVNMGYSARGCGVLDIDDMLRKFSQMKAKYTMSQTVFLDIRQDLKQNRTEFTRDLMYLMFLVEQGKIHPKVGEKVALDDVGDAQKLLANGKNNGTIVCLPWKKS</sequence>
<dbReference type="SUPFAM" id="SSF50129">
    <property type="entry name" value="GroES-like"/>
    <property type="match status" value="1"/>
</dbReference>
<dbReference type="InterPro" id="IPR013154">
    <property type="entry name" value="ADH-like_N"/>
</dbReference>
<dbReference type="InterPro" id="IPR011032">
    <property type="entry name" value="GroES-like_sf"/>
</dbReference>
<dbReference type="Gene3D" id="3.90.180.10">
    <property type="entry name" value="Medium-chain alcohol dehydrogenases, catalytic domain"/>
    <property type="match status" value="1"/>
</dbReference>
<accession>A0AAD8YDR3</accession>
<reference evidence="4" key="1">
    <citation type="submission" date="2023-06" db="EMBL/GenBank/DDBJ databases">
        <title>Survivors Of The Sea: Transcriptome response of Skeletonema marinoi to long-term dormancy.</title>
        <authorList>
            <person name="Pinder M.I.M."/>
            <person name="Kourtchenko O."/>
            <person name="Robertson E.K."/>
            <person name="Larsson T."/>
            <person name="Maumus F."/>
            <person name="Osuna-Cruz C.M."/>
            <person name="Vancaester E."/>
            <person name="Stenow R."/>
            <person name="Vandepoele K."/>
            <person name="Ploug H."/>
            <person name="Bruchert V."/>
            <person name="Godhe A."/>
            <person name="Topel M."/>
        </authorList>
    </citation>
    <scope>NUCLEOTIDE SEQUENCE</scope>
    <source>
        <strain evidence="4">R05AC</strain>
    </source>
</reference>
<feature type="compositionally biased region" description="Low complexity" evidence="2">
    <location>
        <begin position="91"/>
        <end position="105"/>
    </location>
</feature>
<dbReference type="Proteomes" id="UP001224775">
    <property type="component" value="Unassembled WGS sequence"/>
</dbReference>
<dbReference type="PANTHER" id="PTHR43189">
    <property type="entry name" value="ZINC-TYPE ALCOHOL DEHYDROGENASE-LIKE PROTEIN C1198.01-RELATED"/>
    <property type="match status" value="1"/>
</dbReference>
<dbReference type="Pfam" id="PF13602">
    <property type="entry name" value="ADH_zinc_N_2"/>
    <property type="match status" value="1"/>
</dbReference>
<dbReference type="Gene3D" id="3.40.50.720">
    <property type="entry name" value="NAD(P)-binding Rossmann-like Domain"/>
    <property type="match status" value="1"/>
</dbReference>
<dbReference type="AlphaFoldDB" id="A0AAD8YDR3"/>
<comment type="caution">
    <text evidence="4">The sequence shown here is derived from an EMBL/GenBank/DDBJ whole genome shotgun (WGS) entry which is preliminary data.</text>
</comment>
<feature type="compositionally biased region" description="Basic and acidic residues" evidence="2">
    <location>
        <begin position="51"/>
        <end position="72"/>
    </location>
</feature>
<dbReference type="InterPro" id="IPR036291">
    <property type="entry name" value="NAD(P)-bd_dom_sf"/>
</dbReference>
<protein>
    <submittedName>
        <fullName evidence="4">Zinc-binding dehydrogenase</fullName>
    </submittedName>
</protein>
<gene>
    <name evidence="4" type="ORF">QTG54_004850</name>
</gene>
<organism evidence="4 5">
    <name type="scientific">Skeletonema marinoi</name>
    <dbReference type="NCBI Taxonomy" id="267567"/>
    <lineage>
        <taxon>Eukaryota</taxon>
        <taxon>Sar</taxon>
        <taxon>Stramenopiles</taxon>
        <taxon>Ochrophyta</taxon>
        <taxon>Bacillariophyta</taxon>
        <taxon>Coscinodiscophyceae</taxon>
        <taxon>Thalassiosirophycidae</taxon>
        <taxon>Thalassiosirales</taxon>
        <taxon>Skeletonemataceae</taxon>
        <taxon>Skeletonema</taxon>
        <taxon>Skeletonema marinoi-dohrnii complex</taxon>
    </lineage>
</organism>
<dbReference type="Pfam" id="PF08240">
    <property type="entry name" value="ADH_N"/>
    <property type="match status" value="1"/>
</dbReference>
<dbReference type="GO" id="GO:0016491">
    <property type="term" value="F:oxidoreductase activity"/>
    <property type="evidence" value="ECO:0007669"/>
    <property type="project" value="UniProtKB-KW"/>
</dbReference>
<dbReference type="PANTHER" id="PTHR43189:SF1">
    <property type="entry name" value="ZINC-TYPE ALCOHOL DEHYDROGENASE-LIKE PROTEIN C1198.01"/>
    <property type="match status" value="1"/>
</dbReference>
<dbReference type="EMBL" id="JATAAI010000007">
    <property type="protein sequence ID" value="KAK1744317.1"/>
    <property type="molecule type" value="Genomic_DNA"/>
</dbReference>
<proteinExistence type="predicted"/>
<evidence type="ECO:0000313" key="5">
    <source>
        <dbReference type="Proteomes" id="UP001224775"/>
    </source>
</evidence>
<evidence type="ECO:0000313" key="4">
    <source>
        <dbReference type="EMBL" id="KAK1744317.1"/>
    </source>
</evidence>
<feature type="region of interest" description="Disordered" evidence="2">
    <location>
        <begin position="1"/>
        <end position="115"/>
    </location>
</feature>
<feature type="region of interest" description="Disordered" evidence="2">
    <location>
        <begin position="127"/>
        <end position="146"/>
    </location>
</feature>
<evidence type="ECO:0000256" key="1">
    <source>
        <dbReference type="ARBA" id="ARBA00023002"/>
    </source>
</evidence>
<name>A0AAD8YDR3_9STRA</name>